<dbReference type="InterPro" id="IPR029068">
    <property type="entry name" value="Glyas_Bleomycin-R_OHBP_Dase"/>
</dbReference>
<organism evidence="1 2">
    <name type="scientific">Alcaligenes xylosoxydans xylosoxydans</name>
    <name type="common">Achromobacter xylosoxidans</name>
    <dbReference type="NCBI Taxonomy" id="85698"/>
    <lineage>
        <taxon>Bacteria</taxon>
        <taxon>Pseudomonadati</taxon>
        <taxon>Pseudomonadota</taxon>
        <taxon>Betaproteobacteria</taxon>
        <taxon>Burkholderiales</taxon>
        <taxon>Alcaligenaceae</taxon>
        <taxon>Achromobacter</taxon>
    </lineage>
</organism>
<dbReference type="AlphaFoldDB" id="A0A0D6H6K4"/>
<dbReference type="RefSeq" id="WP_024068417.1">
    <property type="nucleotide sequence ID" value="NZ_CP014028.1"/>
</dbReference>
<gene>
    <name evidence="1" type="ORF">O9570_16650</name>
</gene>
<sequence length="132" mass="13935">MNLISHVEIPAADLERAMHFYGEVFGIAFDGIVDLHDSRMAYFPFQEGRDGASGALAEGPVYLPTEAGAVVYFAVPDIDAALRRAAALGGAVLFPKTPAGEWLVAEIRDSEGNRIALQARIAPAPPKTAGLG</sequence>
<accession>A0A0D6H6K4</accession>
<dbReference type="KEGG" id="axx:ERS451415_02091"/>
<dbReference type="Gene3D" id="3.10.180.10">
    <property type="entry name" value="2,3-Dihydroxybiphenyl 1,2-Dioxygenase, domain 1"/>
    <property type="match status" value="1"/>
</dbReference>
<name>A0A0D6H6K4_ALCXX</name>
<evidence type="ECO:0000313" key="1">
    <source>
        <dbReference type="EMBL" id="MCZ8403085.1"/>
    </source>
</evidence>
<dbReference type="PANTHER" id="PTHR33993:SF2">
    <property type="entry name" value="VOC DOMAIN-CONTAINING PROTEIN"/>
    <property type="match status" value="1"/>
</dbReference>
<dbReference type="PANTHER" id="PTHR33993">
    <property type="entry name" value="GLYOXALASE-RELATED"/>
    <property type="match status" value="1"/>
</dbReference>
<dbReference type="SUPFAM" id="SSF54593">
    <property type="entry name" value="Glyoxalase/Bleomycin resistance protein/Dihydroxybiphenyl dioxygenase"/>
    <property type="match status" value="1"/>
</dbReference>
<dbReference type="Pfam" id="PF00903">
    <property type="entry name" value="Glyoxalase"/>
    <property type="match status" value="1"/>
</dbReference>
<protein>
    <submittedName>
        <fullName evidence="1">VOC family protein</fullName>
    </submittedName>
</protein>
<evidence type="ECO:0000313" key="2">
    <source>
        <dbReference type="Proteomes" id="UP001141992"/>
    </source>
</evidence>
<proteinExistence type="predicted"/>
<reference evidence="1" key="1">
    <citation type="submission" date="2022-12" db="EMBL/GenBank/DDBJ databases">
        <authorList>
            <person name="Voronina O.L."/>
            <person name="Kunda M.S."/>
            <person name="Ryzhova N."/>
            <person name="Aksenova E.I."/>
        </authorList>
    </citation>
    <scope>NUCLEOTIDE SEQUENCE</scope>
    <source>
        <strain evidence="1">SCCH136:Ach223948</strain>
    </source>
</reference>
<dbReference type="EMBL" id="JAPZVI010000012">
    <property type="protein sequence ID" value="MCZ8403085.1"/>
    <property type="molecule type" value="Genomic_DNA"/>
</dbReference>
<dbReference type="InterPro" id="IPR037523">
    <property type="entry name" value="VOC_core"/>
</dbReference>
<comment type="caution">
    <text evidence="1">The sequence shown here is derived from an EMBL/GenBank/DDBJ whole genome shotgun (WGS) entry which is preliminary data.</text>
</comment>
<dbReference type="InterPro" id="IPR004360">
    <property type="entry name" value="Glyas_Fos-R_dOase_dom"/>
</dbReference>
<dbReference type="InterPro" id="IPR052164">
    <property type="entry name" value="Anthracycline_SecMetBiosynth"/>
</dbReference>
<dbReference type="Proteomes" id="UP001141992">
    <property type="component" value="Unassembled WGS sequence"/>
</dbReference>
<dbReference type="PROSITE" id="PS51819">
    <property type="entry name" value="VOC"/>
    <property type="match status" value="1"/>
</dbReference>
<dbReference type="eggNOG" id="COG3324">
    <property type="taxonomic scope" value="Bacteria"/>
</dbReference>